<dbReference type="Proteomes" id="UP001500827">
    <property type="component" value="Unassembled WGS sequence"/>
</dbReference>
<evidence type="ECO:0000313" key="3">
    <source>
        <dbReference type="Proteomes" id="UP001500827"/>
    </source>
</evidence>
<sequence length="121" mass="11874">MLGGIAPLPHVGTSAVAVGNSEGIVVNSVKPPADVVLVVGVGVGLGVGVGVGVGVPPLVEVVELFFFPLPALTGPELVSARADIRKGSNLPPVADGMSAAPTKSAAAPQARPLNARNPSLM</sequence>
<comment type="caution">
    <text evidence="2">The sequence shown here is derived from an EMBL/GenBank/DDBJ whole genome shotgun (WGS) entry which is preliminary data.</text>
</comment>
<feature type="region of interest" description="Disordered" evidence="1">
    <location>
        <begin position="91"/>
        <end position="121"/>
    </location>
</feature>
<protein>
    <submittedName>
        <fullName evidence="2">Uncharacterized protein</fullName>
    </submittedName>
</protein>
<keyword evidence="3" id="KW-1185">Reference proteome</keyword>
<reference evidence="3" key="1">
    <citation type="journal article" date="2019" name="Int. J. Syst. Evol. Microbiol.">
        <title>The Global Catalogue of Microorganisms (GCM) 10K type strain sequencing project: providing services to taxonomists for standard genome sequencing and annotation.</title>
        <authorList>
            <consortium name="The Broad Institute Genomics Platform"/>
            <consortium name="The Broad Institute Genome Sequencing Center for Infectious Disease"/>
            <person name="Wu L."/>
            <person name="Ma J."/>
        </authorList>
    </citation>
    <scope>NUCLEOTIDE SEQUENCE [LARGE SCALE GENOMIC DNA]</scope>
    <source>
        <strain evidence="3">JCM 17543</strain>
    </source>
</reference>
<dbReference type="EMBL" id="BAABBM010000001">
    <property type="protein sequence ID" value="GAA3893389.1"/>
    <property type="molecule type" value="Genomic_DNA"/>
</dbReference>
<evidence type="ECO:0000313" key="2">
    <source>
        <dbReference type="EMBL" id="GAA3893389.1"/>
    </source>
</evidence>
<proteinExistence type="predicted"/>
<organism evidence="2 3">
    <name type="scientific">Sphingomonas limnosediminicola</name>
    <dbReference type="NCBI Taxonomy" id="940133"/>
    <lineage>
        <taxon>Bacteria</taxon>
        <taxon>Pseudomonadati</taxon>
        <taxon>Pseudomonadota</taxon>
        <taxon>Alphaproteobacteria</taxon>
        <taxon>Sphingomonadales</taxon>
        <taxon>Sphingomonadaceae</taxon>
        <taxon>Sphingomonas</taxon>
    </lineage>
</organism>
<name>A0ABP7L6G2_9SPHN</name>
<gene>
    <name evidence="2" type="ORF">GCM10022276_10750</name>
</gene>
<feature type="compositionally biased region" description="Low complexity" evidence="1">
    <location>
        <begin position="98"/>
        <end position="110"/>
    </location>
</feature>
<evidence type="ECO:0000256" key="1">
    <source>
        <dbReference type="SAM" id="MobiDB-lite"/>
    </source>
</evidence>
<accession>A0ABP7L6G2</accession>